<dbReference type="Pfam" id="PF02687">
    <property type="entry name" value="FtsX"/>
    <property type="match status" value="1"/>
</dbReference>
<keyword evidence="4 6" id="KW-1133">Transmembrane helix</keyword>
<evidence type="ECO:0000256" key="4">
    <source>
        <dbReference type="ARBA" id="ARBA00022989"/>
    </source>
</evidence>
<keyword evidence="3 6" id="KW-0812">Transmembrane</keyword>
<keyword evidence="5 6" id="KW-0472">Membrane</keyword>
<dbReference type="InterPro" id="IPR051125">
    <property type="entry name" value="ABC-4/HrtB_transporter"/>
</dbReference>
<evidence type="ECO:0000256" key="1">
    <source>
        <dbReference type="ARBA" id="ARBA00004651"/>
    </source>
</evidence>
<evidence type="ECO:0000256" key="2">
    <source>
        <dbReference type="ARBA" id="ARBA00022475"/>
    </source>
</evidence>
<comment type="subcellular location">
    <subcellularLocation>
        <location evidence="1">Cell membrane</location>
        <topology evidence="1">Multi-pass membrane protein</topology>
    </subcellularLocation>
</comment>
<dbReference type="PANTHER" id="PTHR43738:SF2">
    <property type="entry name" value="ABC TRANSPORTER PERMEASE"/>
    <property type="match status" value="1"/>
</dbReference>
<gene>
    <name evidence="9" type="ORF">JM946_09300</name>
</gene>
<comment type="caution">
    <text evidence="9">The sequence shown here is derived from an EMBL/GenBank/DDBJ whole genome shotgun (WGS) entry which is preliminary data.</text>
</comment>
<feature type="transmembrane region" description="Helical" evidence="6">
    <location>
        <begin position="16"/>
        <end position="35"/>
    </location>
</feature>
<accession>A0ABS1WVD7</accession>
<feature type="domain" description="MacB-like periplasmic core" evidence="8">
    <location>
        <begin position="19"/>
        <end position="262"/>
    </location>
</feature>
<dbReference type="EMBL" id="JAEVLS010000002">
    <property type="protein sequence ID" value="MBM0104945.1"/>
    <property type="molecule type" value="Genomic_DNA"/>
</dbReference>
<evidence type="ECO:0000256" key="6">
    <source>
        <dbReference type="SAM" id="Phobius"/>
    </source>
</evidence>
<evidence type="ECO:0000313" key="9">
    <source>
        <dbReference type="EMBL" id="MBM0104945.1"/>
    </source>
</evidence>
<keyword evidence="2" id="KW-1003">Cell membrane</keyword>
<organism evidence="9 10">
    <name type="scientific">Steroidobacter gossypii</name>
    <dbReference type="NCBI Taxonomy" id="2805490"/>
    <lineage>
        <taxon>Bacteria</taxon>
        <taxon>Pseudomonadati</taxon>
        <taxon>Pseudomonadota</taxon>
        <taxon>Gammaproteobacteria</taxon>
        <taxon>Steroidobacterales</taxon>
        <taxon>Steroidobacteraceae</taxon>
        <taxon>Steroidobacter</taxon>
    </lineage>
</organism>
<dbReference type="Proteomes" id="UP000661077">
    <property type="component" value="Unassembled WGS sequence"/>
</dbReference>
<protein>
    <submittedName>
        <fullName evidence="9">ABC transporter permease</fullName>
    </submittedName>
</protein>
<evidence type="ECO:0000313" key="10">
    <source>
        <dbReference type="Proteomes" id="UP000661077"/>
    </source>
</evidence>
<evidence type="ECO:0000259" key="7">
    <source>
        <dbReference type="Pfam" id="PF02687"/>
    </source>
</evidence>
<proteinExistence type="predicted"/>
<feature type="transmembrane region" description="Helical" evidence="6">
    <location>
        <begin position="267"/>
        <end position="284"/>
    </location>
</feature>
<evidence type="ECO:0000256" key="5">
    <source>
        <dbReference type="ARBA" id="ARBA00023136"/>
    </source>
</evidence>
<feature type="transmembrane region" description="Helical" evidence="6">
    <location>
        <begin position="381"/>
        <end position="402"/>
    </location>
</feature>
<sequence>MTLLPLAVRSLWNRRATAGLTILSIAISVALLLSVRQFSEQARSAFASTISGTDLIVGARSGDINLLLYSVFHLGSATNNVSWPFYERLAKHRQVAWAIPLSLGDSHRGFRVLGTNDDYYRHYRFGDDRKIEFAAGRAPADLYDAVIGAEVARTLGYKAGEQIVIAHGAGSTSFAEHADKPFTVVGVIAPTGTPIDRTVHVSLAAIQAIHLDWQSGMPAPKGQRVSAQDARQQDLTPDSVTAILIGLKSKIDTFQIQRSINEYRGEPLLAILPGVTLQNLWSIVGNVEVALLAVGLLVTAAGLVCLLVAILASLNERRREMAILRSVGARPAHIFALLVSEAVGVAALGMLVGVLCTYLALAIARPLVQHTYGLLLQWPAWSLTDLAILCGFLTAATLAGAIPAWQAYRRSLADGLTIRL</sequence>
<keyword evidence="10" id="KW-1185">Reference proteome</keyword>
<dbReference type="PANTHER" id="PTHR43738">
    <property type="entry name" value="ABC TRANSPORTER, MEMBRANE PROTEIN"/>
    <property type="match status" value="1"/>
</dbReference>
<feature type="transmembrane region" description="Helical" evidence="6">
    <location>
        <begin position="290"/>
        <end position="314"/>
    </location>
</feature>
<dbReference type="InterPro" id="IPR025857">
    <property type="entry name" value="MacB_PCD"/>
</dbReference>
<reference evidence="9 10" key="1">
    <citation type="journal article" date="2021" name="Int. J. Syst. Evol. Microbiol.">
        <title>Steroidobacter gossypii sp. nov., isolated from soil of cotton cropping field.</title>
        <authorList>
            <person name="Huang R."/>
            <person name="Yang S."/>
            <person name="Zhen C."/>
            <person name="Liu W."/>
        </authorList>
    </citation>
    <scope>NUCLEOTIDE SEQUENCE [LARGE SCALE GENOMIC DNA]</scope>
    <source>
        <strain evidence="9 10">S1-65</strain>
    </source>
</reference>
<feature type="transmembrane region" description="Helical" evidence="6">
    <location>
        <begin position="335"/>
        <end position="361"/>
    </location>
</feature>
<evidence type="ECO:0000259" key="8">
    <source>
        <dbReference type="Pfam" id="PF12704"/>
    </source>
</evidence>
<feature type="domain" description="ABC3 transporter permease C-terminal" evidence="7">
    <location>
        <begin position="294"/>
        <end position="411"/>
    </location>
</feature>
<dbReference type="RefSeq" id="WP_203167014.1">
    <property type="nucleotide sequence ID" value="NZ_JAEVLS010000002.1"/>
</dbReference>
<dbReference type="InterPro" id="IPR003838">
    <property type="entry name" value="ABC3_permease_C"/>
</dbReference>
<name>A0ABS1WVD7_9GAMM</name>
<dbReference type="Pfam" id="PF12704">
    <property type="entry name" value="MacB_PCD"/>
    <property type="match status" value="1"/>
</dbReference>
<evidence type="ECO:0000256" key="3">
    <source>
        <dbReference type="ARBA" id="ARBA00022692"/>
    </source>
</evidence>